<dbReference type="Proteomes" id="UP000823638">
    <property type="component" value="Unassembled WGS sequence"/>
</dbReference>
<sequence>MEKELKTQTPVIKCTSLTVAYGSHKVIQNLSFELFPGQYLCVLGKNGTGKTTLIKALLGLIQPKEGEITVNSRGTGYLPQQKDIKRDFPASVKEIVLSGCLSLRKKEKNLLKRLNPFYTQTEKKLCAQAMFQMEIGEFKNQSFKELSGGQQQRTLLARTLCASRDLIVLDEPVTGLDPLVTDEFYTLVKKLNTPARDNPLPESPQKEQNPGFTKEGLPAPDGPAYFPGPAILMVSHDLERSLKDAGLILHLDEKDYFFGTTEEYLKTGFYKSLSGNS</sequence>
<evidence type="ECO:0000259" key="6">
    <source>
        <dbReference type="PROSITE" id="PS50893"/>
    </source>
</evidence>
<reference evidence="7" key="1">
    <citation type="submission" date="2020-10" db="EMBL/GenBank/DDBJ databases">
        <authorList>
            <person name="Gilroy R."/>
        </authorList>
    </citation>
    <scope>NUCLEOTIDE SEQUENCE</scope>
    <source>
        <strain evidence="7">10532</strain>
    </source>
</reference>
<feature type="region of interest" description="Disordered" evidence="5">
    <location>
        <begin position="195"/>
        <end position="220"/>
    </location>
</feature>
<proteinExistence type="inferred from homology"/>
<gene>
    <name evidence="7" type="ORF">IAA81_00100</name>
</gene>
<dbReference type="PROSITE" id="PS50893">
    <property type="entry name" value="ABC_TRANSPORTER_2"/>
    <property type="match status" value="1"/>
</dbReference>
<evidence type="ECO:0000256" key="5">
    <source>
        <dbReference type="SAM" id="MobiDB-lite"/>
    </source>
</evidence>
<evidence type="ECO:0000256" key="4">
    <source>
        <dbReference type="ARBA" id="ARBA00022840"/>
    </source>
</evidence>
<keyword evidence="2" id="KW-0813">Transport</keyword>
<feature type="domain" description="ABC transporter" evidence="6">
    <location>
        <begin position="12"/>
        <end position="277"/>
    </location>
</feature>
<dbReference type="SMART" id="SM00382">
    <property type="entry name" value="AAA"/>
    <property type="match status" value="1"/>
</dbReference>
<accession>A0A9D9HML0</accession>
<evidence type="ECO:0000313" key="8">
    <source>
        <dbReference type="Proteomes" id="UP000823638"/>
    </source>
</evidence>
<keyword evidence="4 7" id="KW-0067">ATP-binding</keyword>
<dbReference type="InterPro" id="IPR003593">
    <property type="entry name" value="AAA+_ATPase"/>
</dbReference>
<evidence type="ECO:0000256" key="1">
    <source>
        <dbReference type="ARBA" id="ARBA00005417"/>
    </source>
</evidence>
<dbReference type="Pfam" id="PF00005">
    <property type="entry name" value="ABC_tran"/>
    <property type="match status" value="1"/>
</dbReference>
<dbReference type="PANTHER" id="PTHR42734">
    <property type="entry name" value="METAL TRANSPORT SYSTEM ATP-BINDING PROTEIN TM_0124-RELATED"/>
    <property type="match status" value="1"/>
</dbReference>
<evidence type="ECO:0000313" key="7">
    <source>
        <dbReference type="EMBL" id="MBO8456613.1"/>
    </source>
</evidence>
<keyword evidence="3" id="KW-0547">Nucleotide-binding</keyword>
<dbReference type="SUPFAM" id="SSF52540">
    <property type="entry name" value="P-loop containing nucleoside triphosphate hydrolases"/>
    <property type="match status" value="1"/>
</dbReference>
<dbReference type="InterPro" id="IPR027417">
    <property type="entry name" value="P-loop_NTPase"/>
</dbReference>
<organism evidence="7 8">
    <name type="scientific">Candidatus Gallitreponema excrementavium</name>
    <dbReference type="NCBI Taxonomy" id="2840840"/>
    <lineage>
        <taxon>Bacteria</taxon>
        <taxon>Pseudomonadati</taxon>
        <taxon>Spirochaetota</taxon>
        <taxon>Spirochaetia</taxon>
        <taxon>Spirochaetales</taxon>
        <taxon>Candidatus Gallitreponema</taxon>
    </lineage>
</organism>
<dbReference type="AlphaFoldDB" id="A0A9D9HML0"/>
<evidence type="ECO:0000256" key="2">
    <source>
        <dbReference type="ARBA" id="ARBA00022448"/>
    </source>
</evidence>
<dbReference type="GO" id="GO:0005524">
    <property type="term" value="F:ATP binding"/>
    <property type="evidence" value="ECO:0007669"/>
    <property type="project" value="UniProtKB-KW"/>
</dbReference>
<dbReference type="InterPro" id="IPR003439">
    <property type="entry name" value="ABC_transporter-like_ATP-bd"/>
</dbReference>
<dbReference type="GO" id="GO:0016887">
    <property type="term" value="F:ATP hydrolysis activity"/>
    <property type="evidence" value="ECO:0007669"/>
    <property type="project" value="InterPro"/>
</dbReference>
<protein>
    <submittedName>
        <fullName evidence="7">Metal ABC transporter ATP-binding protein</fullName>
    </submittedName>
</protein>
<dbReference type="Gene3D" id="3.40.50.300">
    <property type="entry name" value="P-loop containing nucleotide triphosphate hydrolases"/>
    <property type="match status" value="1"/>
</dbReference>
<comment type="caution">
    <text evidence="7">The sequence shown here is derived from an EMBL/GenBank/DDBJ whole genome shotgun (WGS) entry which is preliminary data.</text>
</comment>
<reference evidence="7" key="2">
    <citation type="journal article" date="2021" name="PeerJ">
        <title>Extensive microbial diversity within the chicken gut microbiome revealed by metagenomics and culture.</title>
        <authorList>
            <person name="Gilroy R."/>
            <person name="Ravi A."/>
            <person name="Getino M."/>
            <person name="Pursley I."/>
            <person name="Horton D.L."/>
            <person name="Alikhan N.F."/>
            <person name="Baker D."/>
            <person name="Gharbi K."/>
            <person name="Hall N."/>
            <person name="Watson M."/>
            <person name="Adriaenssens E.M."/>
            <person name="Foster-Nyarko E."/>
            <person name="Jarju S."/>
            <person name="Secka A."/>
            <person name="Antonio M."/>
            <person name="Oren A."/>
            <person name="Chaudhuri R.R."/>
            <person name="La Ragione R."/>
            <person name="Hildebrand F."/>
            <person name="Pallen M.J."/>
        </authorList>
    </citation>
    <scope>NUCLEOTIDE SEQUENCE</scope>
    <source>
        <strain evidence="7">10532</strain>
    </source>
</reference>
<dbReference type="PANTHER" id="PTHR42734:SF17">
    <property type="entry name" value="METAL TRANSPORT SYSTEM ATP-BINDING PROTEIN TM_0124-RELATED"/>
    <property type="match status" value="1"/>
</dbReference>
<evidence type="ECO:0000256" key="3">
    <source>
        <dbReference type="ARBA" id="ARBA00022741"/>
    </source>
</evidence>
<comment type="similarity">
    <text evidence="1">Belongs to the ABC transporter superfamily.</text>
</comment>
<name>A0A9D9HML0_9SPIR</name>
<dbReference type="InterPro" id="IPR050153">
    <property type="entry name" value="Metal_Ion_Import_ABC"/>
</dbReference>
<dbReference type="EMBL" id="JADIMM010000001">
    <property type="protein sequence ID" value="MBO8456613.1"/>
    <property type="molecule type" value="Genomic_DNA"/>
</dbReference>